<evidence type="ECO:0000313" key="7">
    <source>
        <dbReference type="EMBL" id="CAG9103849.1"/>
    </source>
</evidence>
<evidence type="ECO:0000256" key="1">
    <source>
        <dbReference type="ARBA" id="ARBA00004651"/>
    </source>
</evidence>
<keyword evidence="4 6" id="KW-1133">Transmembrane helix</keyword>
<dbReference type="GO" id="GO:0005886">
    <property type="term" value="C:plasma membrane"/>
    <property type="evidence" value="ECO:0007669"/>
    <property type="project" value="UniProtKB-SubCell"/>
</dbReference>
<keyword evidence="8" id="KW-1185">Reference proteome</keyword>
<comment type="caution">
    <text evidence="7">The sequence shown here is derived from an EMBL/GenBank/DDBJ whole genome shotgun (WGS) entry which is preliminary data.</text>
</comment>
<proteinExistence type="predicted"/>
<evidence type="ECO:0000256" key="4">
    <source>
        <dbReference type="ARBA" id="ARBA00022989"/>
    </source>
</evidence>
<keyword evidence="2" id="KW-1003">Cell membrane</keyword>
<dbReference type="Proteomes" id="UP000653454">
    <property type="component" value="Unassembled WGS sequence"/>
</dbReference>
<keyword evidence="3 6" id="KW-0812">Transmembrane</keyword>
<protein>
    <submittedName>
        <fullName evidence="7">(diamondback moth) hypothetical protein</fullName>
    </submittedName>
</protein>
<dbReference type="InterPro" id="IPR013604">
    <property type="entry name" value="7TM_chemorcpt"/>
</dbReference>
<evidence type="ECO:0000256" key="2">
    <source>
        <dbReference type="ARBA" id="ARBA00022475"/>
    </source>
</evidence>
<name>A0A8S4DKT7_PLUXY</name>
<accession>A0A8S4DKT7</accession>
<evidence type="ECO:0000256" key="5">
    <source>
        <dbReference type="ARBA" id="ARBA00023136"/>
    </source>
</evidence>
<dbReference type="Pfam" id="PF08395">
    <property type="entry name" value="7tm_7"/>
    <property type="match status" value="1"/>
</dbReference>
<dbReference type="EMBL" id="CAJHNJ030000008">
    <property type="protein sequence ID" value="CAG9103849.1"/>
    <property type="molecule type" value="Genomic_DNA"/>
</dbReference>
<feature type="transmembrane region" description="Helical" evidence="6">
    <location>
        <begin position="30"/>
        <end position="53"/>
    </location>
</feature>
<evidence type="ECO:0000256" key="3">
    <source>
        <dbReference type="ARBA" id="ARBA00022692"/>
    </source>
</evidence>
<organism evidence="7 8">
    <name type="scientific">Plutella xylostella</name>
    <name type="common">Diamondback moth</name>
    <name type="synonym">Plutella maculipennis</name>
    <dbReference type="NCBI Taxonomy" id="51655"/>
    <lineage>
        <taxon>Eukaryota</taxon>
        <taxon>Metazoa</taxon>
        <taxon>Ecdysozoa</taxon>
        <taxon>Arthropoda</taxon>
        <taxon>Hexapoda</taxon>
        <taxon>Insecta</taxon>
        <taxon>Pterygota</taxon>
        <taxon>Neoptera</taxon>
        <taxon>Endopterygota</taxon>
        <taxon>Lepidoptera</taxon>
        <taxon>Glossata</taxon>
        <taxon>Ditrysia</taxon>
        <taxon>Yponomeutoidea</taxon>
        <taxon>Plutellidae</taxon>
        <taxon>Plutella</taxon>
    </lineage>
</organism>
<reference evidence="7" key="1">
    <citation type="submission" date="2020-11" db="EMBL/GenBank/DDBJ databases">
        <authorList>
            <person name="Whiteford S."/>
        </authorList>
    </citation>
    <scope>NUCLEOTIDE SEQUENCE</scope>
</reference>
<dbReference type="GO" id="GO:0050909">
    <property type="term" value="P:sensory perception of taste"/>
    <property type="evidence" value="ECO:0007669"/>
    <property type="project" value="InterPro"/>
</dbReference>
<sequence length="142" mass="16331">MVLADIIDVCGGHHDESCVTLVIQRVDCSYALPLVVILISTLLHLIVTPYFLIMEIIVSTNHFQYHFAVVSTNRVHFLVLQFLWCAMHMLRMFVVVEPCHYTITEGKRTEELVCRLMTHAPSTGVLPSRLELFSRQLMLRSF</sequence>
<dbReference type="AlphaFoldDB" id="A0A8S4DKT7"/>
<keyword evidence="5 6" id="KW-0472">Membrane</keyword>
<gene>
    <name evidence="7" type="ORF">PLXY2_LOCUS3255</name>
</gene>
<comment type="subcellular location">
    <subcellularLocation>
        <location evidence="1">Cell membrane</location>
        <topology evidence="1">Multi-pass membrane protein</topology>
    </subcellularLocation>
</comment>
<evidence type="ECO:0000313" key="8">
    <source>
        <dbReference type="Proteomes" id="UP000653454"/>
    </source>
</evidence>
<feature type="transmembrane region" description="Helical" evidence="6">
    <location>
        <begin position="65"/>
        <end position="84"/>
    </location>
</feature>
<evidence type="ECO:0000256" key="6">
    <source>
        <dbReference type="SAM" id="Phobius"/>
    </source>
</evidence>